<evidence type="ECO:0000313" key="4">
    <source>
        <dbReference type="EMBL" id="NBG95471.1"/>
    </source>
</evidence>
<name>A0A845QBQ1_9HYPH</name>
<comment type="similarity">
    <text evidence="1">Belongs to the membrane fusion protein (MFP) (TC 8.A.1) family.</text>
</comment>
<proteinExistence type="inferred from homology"/>
<protein>
    <submittedName>
        <fullName evidence="4">Efflux RND transporter periplasmic adaptor subunit</fullName>
    </submittedName>
</protein>
<dbReference type="PANTHER" id="PTHR30469:SF29">
    <property type="entry name" value="BLR2860 PROTEIN"/>
    <property type="match status" value="1"/>
</dbReference>
<dbReference type="OrthoDB" id="9816569at2"/>
<dbReference type="Gene3D" id="2.40.50.100">
    <property type="match status" value="1"/>
</dbReference>
<evidence type="ECO:0000259" key="3">
    <source>
        <dbReference type="Pfam" id="PF25954"/>
    </source>
</evidence>
<dbReference type="SUPFAM" id="SSF111369">
    <property type="entry name" value="HlyD-like secretion proteins"/>
    <property type="match status" value="1"/>
</dbReference>
<evidence type="ECO:0000313" key="5">
    <source>
        <dbReference type="Proteomes" id="UP000470384"/>
    </source>
</evidence>
<dbReference type="InterPro" id="IPR058625">
    <property type="entry name" value="MdtA-like_BSH"/>
</dbReference>
<dbReference type="InterPro" id="IPR058792">
    <property type="entry name" value="Beta-barrel_RND_2"/>
</dbReference>
<dbReference type="Proteomes" id="UP000470384">
    <property type="component" value="Unassembled WGS sequence"/>
</dbReference>
<comment type="caution">
    <text evidence="4">The sequence shown here is derived from an EMBL/GenBank/DDBJ whole genome shotgun (WGS) entry which is preliminary data.</text>
</comment>
<evidence type="ECO:0000259" key="2">
    <source>
        <dbReference type="Pfam" id="PF25917"/>
    </source>
</evidence>
<dbReference type="EMBL" id="WXYQ01000005">
    <property type="protein sequence ID" value="NBG95471.1"/>
    <property type="molecule type" value="Genomic_DNA"/>
</dbReference>
<dbReference type="Gene3D" id="1.10.287.470">
    <property type="entry name" value="Helix hairpin bin"/>
    <property type="match status" value="1"/>
</dbReference>
<dbReference type="InterPro" id="IPR006143">
    <property type="entry name" value="RND_pump_MFP"/>
</dbReference>
<reference evidence="4 5" key="1">
    <citation type="journal article" date="2016" name="Int. J. Syst. Evol. Microbiol.">
        <title>Pyruvatibacter mobilis gen. nov., sp. nov., a marine bacterium from the culture broth of Picochlorum sp. 122.</title>
        <authorList>
            <person name="Wang G."/>
            <person name="Tang M."/>
            <person name="Wu H."/>
            <person name="Dai S."/>
            <person name="Li T."/>
            <person name="Chen C."/>
            <person name="He H."/>
            <person name="Fan J."/>
            <person name="Xiang W."/>
            <person name="Li X."/>
        </authorList>
    </citation>
    <scope>NUCLEOTIDE SEQUENCE [LARGE SCALE GENOMIC DNA]</scope>
    <source>
        <strain evidence="4 5">GYP-11</strain>
    </source>
</reference>
<dbReference type="GO" id="GO:1990281">
    <property type="term" value="C:efflux pump complex"/>
    <property type="evidence" value="ECO:0007669"/>
    <property type="project" value="TreeGrafter"/>
</dbReference>
<dbReference type="GO" id="GO:0015562">
    <property type="term" value="F:efflux transmembrane transporter activity"/>
    <property type="evidence" value="ECO:0007669"/>
    <property type="project" value="TreeGrafter"/>
</dbReference>
<dbReference type="Pfam" id="PF25954">
    <property type="entry name" value="Beta-barrel_RND_2"/>
    <property type="match status" value="1"/>
</dbReference>
<dbReference type="AlphaFoldDB" id="A0A845QBQ1"/>
<feature type="domain" description="Multidrug resistance protein MdtA-like barrel-sandwich hybrid" evidence="2">
    <location>
        <begin position="80"/>
        <end position="208"/>
    </location>
</feature>
<dbReference type="PANTHER" id="PTHR30469">
    <property type="entry name" value="MULTIDRUG RESISTANCE PROTEIN MDTA"/>
    <property type="match status" value="1"/>
</dbReference>
<dbReference type="Gene3D" id="2.40.30.170">
    <property type="match status" value="1"/>
</dbReference>
<dbReference type="RefSeq" id="WP_160587445.1">
    <property type="nucleotide sequence ID" value="NZ_OZ245941.1"/>
</dbReference>
<accession>A0A845QBQ1</accession>
<keyword evidence="5" id="KW-1185">Reference proteome</keyword>
<feature type="domain" description="CusB-like beta-barrel" evidence="3">
    <location>
        <begin position="217"/>
        <end position="283"/>
    </location>
</feature>
<evidence type="ECO:0000256" key="1">
    <source>
        <dbReference type="ARBA" id="ARBA00009477"/>
    </source>
</evidence>
<dbReference type="Gene3D" id="2.40.420.20">
    <property type="match status" value="1"/>
</dbReference>
<dbReference type="NCBIfam" id="TIGR01730">
    <property type="entry name" value="RND_mfp"/>
    <property type="match status" value="1"/>
</dbReference>
<dbReference type="Pfam" id="PF25917">
    <property type="entry name" value="BSH_RND"/>
    <property type="match status" value="1"/>
</dbReference>
<gene>
    <name evidence="4" type="ORF">GTQ45_06965</name>
</gene>
<sequence>MTIKKSYVLATVIAAVLGLWIISGQINLGSEEAAREEAIANGEVTEPVVTAEKQTVRARVFEAREVVRDVLVRGRTEPIRAVEVRAETSGTVNKLPVEKGEFVSKGDLLCGLSVDARGARLAEAKALREQRWLEYDASKKLAAKGHRSETQAAADKAAYDAAVAQVRQMEVEFGYTKIKAPFDGVLDNRFVEIGDFLSVSQPCATVVDLDPILVVGQVSERDVAKLSMGTVGHARLIDGRKLEGVVRFIAKTAEESTRTFKVELAIPNKDLALPAGITAEIIIPAEAVQAHLMSPAYLVLNDDGTIGVRLVGPGNVAAFREVTILEDSPEGVWIAGLPEKATVITVGQEFVRDGQPVEVTFEDEGANS</sequence>
<organism evidence="4 5">
    <name type="scientific">Pyruvatibacter mobilis</name>
    <dbReference type="NCBI Taxonomy" id="1712261"/>
    <lineage>
        <taxon>Bacteria</taxon>
        <taxon>Pseudomonadati</taxon>
        <taxon>Pseudomonadota</taxon>
        <taxon>Alphaproteobacteria</taxon>
        <taxon>Hyphomicrobiales</taxon>
        <taxon>Parvibaculaceae</taxon>
        <taxon>Pyruvatibacter</taxon>
    </lineage>
</organism>